<dbReference type="EMBL" id="WIND01000028">
    <property type="protein sequence ID" value="MSU91885.1"/>
    <property type="molecule type" value="Genomic_DNA"/>
</dbReference>
<feature type="transmembrane region" description="Helical" evidence="1">
    <location>
        <begin position="12"/>
        <end position="36"/>
    </location>
</feature>
<sequence length="134" mass="14413">MEAAGRKTLYSIIVAIVVTPLAYLPASIAVFLYSWYITPYFEDSLIPFLSDVGAVIMPEVFRGAVTGFSGIYAASKLFKLPELMPVRIATSAFWSAILMFVLLIAVAGRGVGLQEVAAFGFLVGLNAGIWLAET</sequence>
<evidence type="ECO:0000313" key="2">
    <source>
        <dbReference type="EMBL" id="MSU91885.1"/>
    </source>
</evidence>
<protein>
    <submittedName>
        <fullName evidence="2">Uncharacterized protein</fullName>
    </submittedName>
</protein>
<dbReference type="AlphaFoldDB" id="A0A6L5Z768"/>
<feature type="transmembrane region" description="Helical" evidence="1">
    <location>
        <begin position="113"/>
        <end position="132"/>
    </location>
</feature>
<accession>A0A6L5Z768</accession>
<feature type="transmembrane region" description="Helical" evidence="1">
    <location>
        <begin position="86"/>
        <end position="107"/>
    </location>
</feature>
<keyword evidence="3" id="KW-1185">Reference proteome</keyword>
<gene>
    <name evidence="2" type="ORF">GE300_20135</name>
</gene>
<keyword evidence="1" id="KW-0472">Membrane</keyword>
<dbReference type="RefSeq" id="WP_154449316.1">
    <property type="nucleotide sequence ID" value="NZ_WIND01000028.1"/>
</dbReference>
<evidence type="ECO:0000313" key="3">
    <source>
        <dbReference type="Proteomes" id="UP000474957"/>
    </source>
</evidence>
<dbReference type="Proteomes" id="UP000474957">
    <property type="component" value="Unassembled WGS sequence"/>
</dbReference>
<reference evidence="2 3" key="1">
    <citation type="submission" date="2019-10" db="EMBL/GenBank/DDBJ databases">
        <title>Cognatihalovulum marinum gen. nov. sp. nov., a new member of the family Rhodobacteraceae isolated from deep seawater of the Northwest Indian Ocean.</title>
        <authorList>
            <person name="Ruan C."/>
            <person name="Wang J."/>
            <person name="Zheng X."/>
            <person name="Song L."/>
            <person name="Zhu Y."/>
            <person name="Huang Y."/>
            <person name="Lu Z."/>
            <person name="Du W."/>
            <person name="Huang L."/>
            <person name="Dai X."/>
        </authorList>
    </citation>
    <scope>NUCLEOTIDE SEQUENCE [LARGE SCALE GENOMIC DNA]</scope>
    <source>
        <strain evidence="2 3">2CG4</strain>
    </source>
</reference>
<name>A0A6L5Z768_9RHOB</name>
<keyword evidence="1" id="KW-0812">Transmembrane</keyword>
<proteinExistence type="predicted"/>
<comment type="caution">
    <text evidence="2">The sequence shown here is derived from an EMBL/GenBank/DDBJ whole genome shotgun (WGS) entry which is preliminary data.</text>
</comment>
<keyword evidence="1" id="KW-1133">Transmembrane helix</keyword>
<evidence type="ECO:0000256" key="1">
    <source>
        <dbReference type="SAM" id="Phobius"/>
    </source>
</evidence>
<organism evidence="2 3">
    <name type="scientific">Halovulum marinum</name>
    <dbReference type="NCBI Taxonomy" id="2662447"/>
    <lineage>
        <taxon>Bacteria</taxon>
        <taxon>Pseudomonadati</taxon>
        <taxon>Pseudomonadota</taxon>
        <taxon>Alphaproteobacteria</taxon>
        <taxon>Rhodobacterales</taxon>
        <taxon>Paracoccaceae</taxon>
        <taxon>Halovulum</taxon>
    </lineage>
</organism>